<organism evidence="2 3">
    <name type="scientific">Centaurea solstitialis</name>
    <name type="common">yellow star-thistle</name>
    <dbReference type="NCBI Taxonomy" id="347529"/>
    <lineage>
        <taxon>Eukaryota</taxon>
        <taxon>Viridiplantae</taxon>
        <taxon>Streptophyta</taxon>
        <taxon>Embryophyta</taxon>
        <taxon>Tracheophyta</taxon>
        <taxon>Spermatophyta</taxon>
        <taxon>Magnoliopsida</taxon>
        <taxon>eudicotyledons</taxon>
        <taxon>Gunneridae</taxon>
        <taxon>Pentapetalae</taxon>
        <taxon>asterids</taxon>
        <taxon>campanulids</taxon>
        <taxon>Asterales</taxon>
        <taxon>Asteraceae</taxon>
        <taxon>Carduoideae</taxon>
        <taxon>Cardueae</taxon>
        <taxon>Centaureinae</taxon>
        <taxon>Centaurea</taxon>
    </lineage>
</organism>
<evidence type="ECO:0000313" key="3">
    <source>
        <dbReference type="Proteomes" id="UP001172457"/>
    </source>
</evidence>
<proteinExistence type="predicted"/>
<comment type="caution">
    <text evidence="2">The sequence shown here is derived from an EMBL/GenBank/DDBJ whole genome shotgun (WGS) entry which is preliminary data.</text>
</comment>
<dbReference type="InterPro" id="IPR007750">
    <property type="entry name" value="DUF674"/>
</dbReference>
<dbReference type="EMBL" id="JARYMX010000004">
    <property type="protein sequence ID" value="KAJ9550480.1"/>
    <property type="molecule type" value="Genomic_DNA"/>
</dbReference>
<gene>
    <name evidence="2" type="ORF">OSB04_014525</name>
</gene>
<dbReference type="Proteomes" id="UP001172457">
    <property type="component" value="Chromosome 4"/>
</dbReference>
<dbReference type="PANTHER" id="PTHR33103">
    <property type="entry name" value="OS01G0153900 PROTEIN"/>
    <property type="match status" value="1"/>
</dbReference>
<evidence type="ECO:0000313" key="2">
    <source>
        <dbReference type="EMBL" id="KAJ9550480.1"/>
    </source>
</evidence>
<dbReference type="PANTHER" id="PTHR33103:SF19">
    <property type="entry name" value="OS09G0544700 PROTEIN"/>
    <property type="match status" value="1"/>
</dbReference>
<dbReference type="Pfam" id="PF05056">
    <property type="entry name" value="DUF674"/>
    <property type="match status" value="4"/>
</dbReference>
<evidence type="ECO:0000256" key="1">
    <source>
        <dbReference type="SAM" id="MobiDB-lite"/>
    </source>
</evidence>
<dbReference type="AlphaFoldDB" id="A0AA38T987"/>
<feature type="compositionally biased region" description="Basic and acidic residues" evidence="1">
    <location>
        <begin position="477"/>
        <end position="486"/>
    </location>
</feature>
<accession>A0AA38T987</accession>
<protein>
    <submittedName>
        <fullName evidence="2">Uncharacterized protein</fullName>
    </submittedName>
</protein>
<keyword evidence="3" id="KW-1185">Reference proteome</keyword>
<reference evidence="2" key="1">
    <citation type="submission" date="2023-03" db="EMBL/GenBank/DDBJ databases">
        <title>Chromosome-scale reference genome and RAD-based genetic map of yellow starthistle (Centaurea solstitialis) reveal putative structural variation and QTLs associated with invader traits.</title>
        <authorList>
            <person name="Reatini B."/>
            <person name="Cang F.A."/>
            <person name="Jiang Q."/>
            <person name="Mckibben M.T.W."/>
            <person name="Barker M.S."/>
            <person name="Rieseberg L.H."/>
            <person name="Dlugosch K.M."/>
        </authorList>
    </citation>
    <scope>NUCLEOTIDE SEQUENCE</scope>
    <source>
        <strain evidence="2">CAN-66</strain>
        <tissue evidence="2">Leaf</tissue>
    </source>
</reference>
<sequence length="807" mass="89781">MERTLKLTIDTKQQRVLFAEADKPFVDFIFSFLITPMGGYNVGHLPTISQSVKNFKAEYMDSSSVKGFLTNPKSPFVSSLLPIPQPPCPLSSFTGANYCPHCSRQLYTPIPDYTLAAVGMEERVVNVTKDQAQLNIEACFDEFFWHNLKMEVSLKLTIDKKQHRVLFAEADKEFVDFVFSLLIIPLGKSNVGCMPNIYRSVKNLKDNYMASGVDKVLLMNPNSPVSFVSSPLPPSLIPPTIVLDTYYKCLGCVDTTFVSLEYGVKCPRCSKFMFTPLTSETKSRSDAGRRGFVKGGVGKYMVMDDLSITHLDQSSSIINLLKKMNINSLDAVHERVVRVTTDKAQVLLELASTSSNTVLTNAFLDLKMEVSLKLMIDKKQHRVLFAEANKEFVDFIFGFLYIPMGKCNVGCMPSIYRSLRDFNDDCMASSVEKRVLMNPKSPVPFVSSLLPTSMVQSPKPIHKTSQTSRCFDGISPPRDRRTKDAGRKGFVKGGALRYMVMDDLSVTHLDQSSSIINLLKKMNINSLDAVEERVVRVTRDTAQVILELALTSNTVLTTLFLGEEAGSSSRKRVKKEFDFEMEVSLKLTIDRKQHRVLFAEADKAFVDFIFSLLIVPMGGSNVGCLPAIYQSVKNLKDGCMDSSSGKGFLMNPKSPVPFISSLLPPPLVPRTTDTFYKCLGCINTPYVSSEYGVKCPRCSKYMFTPFVSEKSPLAFGKGFVKGGELKYMVMDDLSVTHMDSPSSIIHLLKNMNLNSLDALEERVVHITKDQAQVILELALTSNIVLTNVFLGEEAGSNAKESVKKASK</sequence>
<name>A0AA38T987_9ASTR</name>
<feature type="region of interest" description="Disordered" evidence="1">
    <location>
        <begin position="457"/>
        <end position="486"/>
    </location>
</feature>